<dbReference type="PANTHER" id="PTHR43877">
    <property type="entry name" value="AMINOALKYLPHOSPHONATE N-ACETYLTRANSFERASE-RELATED-RELATED"/>
    <property type="match status" value="1"/>
</dbReference>
<feature type="domain" description="N-acetyltransferase" evidence="3">
    <location>
        <begin position="2"/>
        <end position="165"/>
    </location>
</feature>
<accession>A0A1I2X5F4</accession>
<dbReference type="PANTHER" id="PTHR43877:SF2">
    <property type="entry name" value="AMINOALKYLPHOSPHONATE N-ACETYLTRANSFERASE-RELATED"/>
    <property type="match status" value="1"/>
</dbReference>
<dbReference type="InterPro" id="IPR000182">
    <property type="entry name" value="GNAT_dom"/>
</dbReference>
<keyword evidence="2" id="KW-0012">Acyltransferase</keyword>
<reference evidence="4 5" key="1">
    <citation type="submission" date="2016-10" db="EMBL/GenBank/DDBJ databases">
        <authorList>
            <person name="de Groot N.N."/>
        </authorList>
    </citation>
    <scope>NUCLEOTIDE SEQUENCE [LARGE SCALE GENOMIC DNA]</scope>
    <source>
        <strain evidence="4 5">DSM 18684</strain>
    </source>
</reference>
<evidence type="ECO:0000313" key="4">
    <source>
        <dbReference type="EMBL" id="SFH08773.1"/>
    </source>
</evidence>
<name>A0A1I2X5F4_9SPHI</name>
<dbReference type="CDD" id="cd04301">
    <property type="entry name" value="NAT_SF"/>
    <property type="match status" value="1"/>
</dbReference>
<dbReference type="InterPro" id="IPR017255">
    <property type="entry name" value="AcTrfase_GNAT_prd"/>
</dbReference>
<dbReference type="PIRSF" id="PIRSF037663">
    <property type="entry name" value="Acetyltransf_GNAT_prd"/>
    <property type="match status" value="1"/>
</dbReference>
<dbReference type="EMBL" id="FOPP01000005">
    <property type="protein sequence ID" value="SFH08773.1"/>
    <property type="molecule type" value="Genomic_DNA"/>
</dbReference>
<dbReference type="InterPro" id="IPR016181">
    <property type="entry name" value="Acyl_CoA_acyltransferase"/>
</dbReference>
<proteinExistence type="predicted"/>
<dbReference type="Proteomes" id="UP000199666">
    <property type="component" value="Unassembled WGS sequence"/>
</dbReference>
<dbReference type="SUPFAM" id="SSF55729">
    <property type="entry name" value="Acyl-CoA N-acyltransferases (Nat)"/>
    <property type="match status" value="1"/>
</dbReference>
<dbReference type="PROSITE" id="PS51186">
    <property type="entry name" value="GNAT"/>
    <property type="match status" value="1"/>
</dbReference>
<evidence type="ECO:0000259" key="3">
    <source>
        <dbReference type="PROSITE" id="PS51186"/>
    </source>
</evidence>
<protein>
    <submittedName>
        <fullName evidence="4">Acetyltransferase (GNAT) domain-containing protein</fullName>
    </submittedName>
</protein>
<dbReference type="InterPro" id="IPR050832">
    <property type="entry name" value="Bact_Acetyltransf"/>
</dbReference>
<dbReference type="GO" id="GO:0016747">
    <property type="term" value="F:acyltransferase activity, transferring groups other than amino-acyl groups"/>
    <property type="evidence" value="ECO:0007669"/>
    <property type="project" value="InterPro"/>
</dbReference>
<dbReference type="AlphaFoldDB" id="A0A1I2X5F4"/>
<organism evidence="4 5">
    <name type="scientific">Pedobacter insulae</name>
    <dbReference type="NCBI Taxonomy" id="414048"/>
    <lineage>
        <taxon>Bacteria</taxon>
        <taxon>Pseudomonadati</taxon>
        <taxon>Bacteroidota</taxon>
        <taxon>Sphingobacteriia</taxon>
        <taxon>Sphingobacteriales</taxon>
        <taxon>Sphingobacteriaceae</taxon>
        <taxon>Pedobacter</taxon>
    </lineage>
</organism>
<evidence type="ECO:0000256" key="2">
    <source>
        <dbReference type="ARBA" id="ARBA00023315"/>
    </source>
</evidence>
<dbReference type="Gene3D" id="3.40.630.30">
    <property type="match status" value="1"/>
</dbReference>
<evidence type="ECO:0000256" key="1">
    <source>
        <dbReference type="ARBA" id="ARBA00022679"/>
    </source>
</evidence>
<keyword evidence="1 4" id="KW-0808">Transferase</keyword>
<dbReference type="STRING" id="414048.SAMN04489864_10510"/>
<dbReference type="Pfam" id="PF00583">
    <property type="entry name" value="Acetyltransf_1"/>
    <property type="match status" value="1"/>
</dbReference>
<dbReference type="OrthoDB" id="9800604at2"/>
<evidence type="ECO:0000313" key="5">
    <source>
        <dbReference type="Proteomes" id="UP000199666"/>
    </source>
</evidence>
<sequence>MIHLRNAKAAEITIINNLAEQIWPQTYSAYISKEQLRFMLDKMYNAEELLTQLQDGHTFIIASENGKDVGFAGFSLIDEQSSTYKLHKLYVLPELHGKGVGKILMNEVVNLAVANGGKSLQLNVNRNNKAKDFYIMAGFKIKETVDLDIGNGFFMNDYVMERSLIG</sequence>
<keyword evidence="5" id="KW-1185">Reference proteome</keyword>
<dbReference type="RefSeq" id="WP_090993363.1">
    <property type="nucleotide sequence ID" value="NZ_FOPP01000005.1"/>
</dbReference>
<gene>
    <name evidence="4" type="ORF">SAMN04489864_10510</name>
</gene>